<protein>
    <submittedName>
        <fullName evidence="1">PhoPQ-regulated protein</fullName>
    </submittedName>
</protein>
<keyword evidence="2" id="KW-1185">Reference proteome</keyword>
<dbReference type="PANTHER" id="PTHR31497:SF0">
    <property type="entry name" value="AUTOCRINE PROLIFERATION REPRESSOR PROTEIN A"/>
    <property type="match status" value="1"/>
</dbReference>
<dbReference type="RefSeq" id="WP_219803143.1">
    <property type="nucleotide sequence ID" value="NZ_CP080096.1"/>
</dbReference>
<dbReference type="EMBL" id="CP080096">
    <property type="protein sequence ID" value="QYD73398.1"/>
    <property type="molecule type" value="Genomic_DNA"/>
</dbReference>
<dbReference type="SUPFAM" id="SSF53474">
    <property type="entry name" value="alpha/beta-Hydrolases"/>
    <property type="match status" value="1"/>
</dbReference>
<organism evidence="1 2">
    <name type="scientific">Paraburkholderia edwinii</name>
    <dbReference type="NCBI Taxonomy" id="2861782"/>
    <lineage>
        <taxon>Bacteria</taxon>
        <taxon>Pseudomonadati</taxon>
        <taxon>Pseudomonadota</taxon>
        <taxon>Betaproteobacteria</taxon>
        <taxon>Burkholderiales</taxon>
        <taxon>Burkholderiaceae</taxon>
        <taxon>Paraburkholderia</taxon>
    </lineage>
</organism>
<reference evidence="1 2" key="1">
    <citation type="submission" date="2021-07" db="EMBL/GenBank/DDBJ databases">
        <title>Paraburkholderia edwinii protects Aspergillus sp. from phenazines by acting as a toxin sponge.</title>
        <authorList>
            <person name="Dahlstrom K.M."/>
            <person name="Newman D.K."/>
        </authorList>
    </citation>
    <scope>NUCLEOTIDE SEQUENCE [LARGE SCALE GENOMIC DNA]</scope>
    <source>
        <strain evidence="1 2">Pe01</strain>
    </source>
</reference>
<dbReference type="Pfam" id="PF10142">
    <property type="entry name" value="PhoPQ_related"/>
    <property type="match status" value="1"/>
</dbReference>
<evidence type="ECO:0000313" key="1">
    <source>
        <dbReference type="EMBL" id="QYD73398.1"/>
    </source>
</evidence>
<dbReference type="InterPro" id="IPR029058">
    <property type="entry name" value="AB_hydrolase_fold"/>
</dbReference>
<dbReference type="Proteomes" id="UP000826462">
    <property type="component" value="Chromosome 2"/>
</dbReference>
<dbReference type="PANTHER" id="PTHR31497">
    <property type="entry name" value="AUTOCRINE PROLIFERATION REPRESSOR PROTEIN A"/>
    <property type="match status" value="1"/>
</dbReference>
<name>A0ABX8UWL6_9BURK</name>
<dbReference type="InterPro" id="IPR009199">
    <property type="entry name" value="PhoPQ-act_pathogen-rel_PqaA"/>
</dbReference>
<gene>
    <name evidence="1" type="ORF">KZJ38_27615</name>
</gene>
<dbReference type="PIRSF" id="PIRSF014728">
    <property type="entry name" value="PqaA"/>
    <property type="match status" value="1"/>
</dbReference>
<evidence type="ECO:0000313" key="2">
    <source>
        <dbReference type="Proteomes" id="UP000826462"/>
    </source>
</evidence>
<sequence>MPNESIAFEDAIAAYRDAIERQPLQYVKTAQNLLPGVEQHTYLLTSQNWSPEGLVQPAQWQHDVTLYVPPDAMRERALLVINGGTRHDQSEEDAARPHDYAHDVLATIACETRTAVVVVHDVPNQTLVYTDDGRARTEDDSVAHSWALFLDSPARRATLPLNVPMVAAISRAMSLAERELSALGIRKFVISAVSKRAWASWLAVIADTRIDAIVAFAVDILDTREVLKHMYRSYGGAWPIAFFPYFAEHIDEKIDSAQFDALMRIVDPLRYLGTRHAHRLDIPKYIVNASGDDLFAPDNAGFYYDKLSGSKTLRMVPNASHHDIKHATHRSMTPFVNRLQNAVPLPSINTTLRREGRDALIRFSSSEPPQTLALWSATNPHARDFRLACGVRYTATGIAIPTAPAGSSTIDVSIREPETGWSAFFIEATYADGFIATSQTVILGKEKYPASFPAAGDAGCQTIPGRGFGS</sequence>
<proteinExistence type="predicted"/>
<accession>A0ABX8UWL6</accession>
<dbReference type="Gene3D" id="3.40.50.1820">
    <property type="entry name" value="alpha/beta hydrolase"/>
    <property type="match status" value="1"/>
</dbReference>